<proteinExistence type="predicted"/>
<dbReference type="OrthoDB" id="9984976at2759"/>
<evidence type="ECO:0000313" key="3">
    <source>
        <dbReference type="Proteomes" id="UP000663882"/>
    </source>
</evidence>
<evidence type="ECO:0000313" key="2">
    <source>
        <dbReference type="EMBL" id="CAF3844304.1"/>
    </source>
</evidence>
<sequence length="385" mass="43872">MSPDDNSHIECRPADIKLYTWSGPDFASGECWYQGYRFKNGATWGRIDIPGAPYCVCEQGNIRIFYSQLIPKKPVSADSLTLLQTNHGSSPTANDLAKWPIPNVPIIRQRTKICSTNQPGVRVRSRDGCIGCRCSKGGHWLCRKPPLLKRNRTTNIRQRISQQQFQTSKNHRYPYIESSNAVNVPRRLTNLRVRSQCPIGTTPKFCILIERLSSSNTSEKSSRYIEIPRETSWIDRNTCTRCSCKTDGRLTCEFLHATCNRPCLLQKTRPVLVMYYFPSGSKWFTPPNDKCRSCTCINGQRTCINCDQILKININMNRVLKNNNQKQSAIGEYSLLPSGPTSIKTKPCLLQINISSHRLVLPGQQTWFENRCYFCSKTDGRLISC</sequence>
<accession>A0A814HRC8</accession>
<evidence type="ECO:0000313" key="1">
    <source>
        <dbReference type="EMBL" id="CAF1013586.1"/>
    </source>
</evidence>
<organism evidence="1 3">
    <name type="scientific">Rotaria sordida</name>
    <dbReference type="NCBI Taxonomy" id="392033"/>
    <lineage>
        <taxon>Eukaryota</taxon>
        <taxon>Metazoa</taxon>
        <taxon>Spiralia</taxon>
        <taxon>Gnathifera</taxon>
        <taxon>Rotifera</taxon>
        <taxon>Eurotatoria</taxon>
        <taxon>Bdelloidea</taxon>
        <taxon>Philodinida</taxon>
        <taxon>Philodinidae</taxon>
        <taxon>Rotaria</taxon>
    </lineage>
</organism>
<gene>
    <name evidence="2" type="ORF">OTI717_LOCUS20776</name>
    <name evidence="1" type="ORF">RFH988_LOCUS14812</name>
</gene>
<dbReference type="Proteomes" id="UP000663823">
    <property type="component" value="Unassembled WGS sequence"/>
</dbReference>
<dbReference type="EMBL" id="CAJNOO010000698">
    <property type="protein sequence ID" value="CAF1013586.1"/>
    <property type="molecule type" value="Genomic_DNA"/>
</dbReference>
<reference evidence="1" key="1">
    <citation type="submission" date="2021-02" db="EMBL/GenBank/DDBJ databases">
        <authorList>
            <person name="Nowell W R."/>
        </authorList>
    </citation>
    <scope>NUCLEOTIDE SEQUENCE</scope>
</reference>
<dbReference type="AlphaFoldDB" id="A0A814HRC8"/>
<name>A0A814HRC8_9BILA</name>
<protein>
    <submittedName>
        <fullName evidence="1">Uncharacterized protein</fullName>
    </submittedName>
</protein>
<comment type="caution">
    <text evidence="1">The sequence shown here is derived from an EMBL/GenBank/DDBJ whole genome shotgun (WGS) entry which is preliminary data.</text>
</comment>
<dbReference type="EMBL" id="CAJOAX010003255">
    <property type="protein sequence ID" value="CAF3844304.1"/>
    <property type="molecule type" value="Genomic_DNA"/>
</dbReference>
<dbReference type="Proteomes" id="UP000663882">
    <property type="component" value="Unassembled WGS sequence"/>
</dbReference>